<dbReference type="SUPFAM" id="SSF48225">
    <property type="entry name" value="Seven-hairpin glycosidases"/>
    <property type="match status" value="2"/>
</dbReference>
<dbReference type="GO" id="GO:0005975">
    <property type="term" value="P:carbohydrate metabolic process"/>
    <property type="evidence" value="ECO:0007669"/>
    <property type="project" value="InterPro"/>
</dbReference>
<dbReference type="PRINTS" id="PR00747">
    <property type="entry name" value="GLYHDRLASE47"/>
</dbReference>
<evidence type="ECO:0000313" key="9">
    <source>
        <dbReference type="EMBL" id="THU73947.1"/>
    </source>
</evidence>
<dbReference type="Proteomes" id="UP000317650">
    <property type="component" value="Chromosome 4"/>
</dbReference>
<dbReference type="GO" id="GO:0004571">
    <property type="term" value="F:mannosyl-oligosaccharide 1,2-alpha-mannosidase activity"/>
    <property type="evidence" value="ECO:0007669"/>
    <property type="project" value="InterPro"/>
</dbReference>
<dbReference type="GO" id="GO:1904380">
    <property type="term" value="P:endoplasmic reticulum mannose trimming"/>
    <property type="evidence" value="ECO:0007669"/>
    <property type="project" value="InterPro"/>
</dbReference>
<dbReference type="InterPro" id="IPR001382">
    <property type="entry name" value="Glyco_hydro_47"/>
</dbReference>
<feature type="binding site" evidence="5">
    <location>
        <position position="529"/>
    </location>
    <ligand>
        <name>Ca(2+)</name>
        <dbReference type="ChEBI" id="CHEBI:29108"/>
    </ligand>
</feature>
<reference evidence="9 10" key="1">
    <citation type="journal article" date="2019" name="Nat. Plants">
        <title>Genome sequencing of Musa balbisiana reveals subgenome evolution and function divergence in polyploid bananas.</title>
        <authorList>
            <person name="Yao X."/>
        </authorList>
    </citation>
    <scope>NUCLEOTIDE SEQUENCE [LARGE SCALE GENOMIC DNA]</scope>
    <source>
        <strain evidence="10">cv. DH-PKW</strain>
        <tissue evidence="9">Leaves</tissue>
    </source>
</reference>
<comment type="caution">
    <text evidence="9">The sequence shown here is derived from an EMBL/GenBank/DDBJ whole genome shotgun (WGS) entry which is preliminary data.</text>
</comment>
<feature type="chain" id="PRO_5020681346" description="alpha-1,2-Mannosidase" evidence="8">
    <location>
        <begin position="27"/>
        <end position="691"/>
    </location>
</feature>
<evidence type="ECO:0000256" key="3">
    <source>
        <dbReference type="ARBA" id="ARBA00022824"/>
    </source>
</evidence>
<dbReference type="InterPro" id="IPR012341">
    <property type="entry name" value="6hp_glycosidase-like_sf"/>
</dbReference>
<dbReference type="PANTHER" id="PTHR45679:SF6">
    <property type="entry name" value="ER DEGRADATION-ENHANCING ALPHA-MANNOSIDASE-LIKE PROTEIN 2"/>
    <property type="match status" value="1"/>
</dbReference>
<dbReference type="GO" id="GO:0016020">
    <property type="term" value="C:membrane"/>
    <property type="evidence" value="ECO:0007669"/>
    <property type="project" value="InterPro"/>
</dbReference>
<comment type="similarity">
    <text evidence="2 6">Belongs to the glycosyl hydrolase 47 family.</text>
</comment>
<keyword evidence="5" id="KW-0479">Metal-binding</keyword>
<comment type="cofactor">
    <cofactor evidence="5">
        <name>Ca(2+)</name>
        <dbReference type="ChEBI" id="CHEBI:29108"/>
    </cofactor>
</comment>
<dbReference type="EC" id="3.2.1.-" evidence="6"/>
<keyword evidence="6" id="KW-0378">Hydrolase</keyword>
<evidence type="ECO:0000256" key="8">
    <source>
        <dbReference type="SAM" id="SignalP"/>
    </source>
</evidence>
<keyword evidence="5" id="KW-0106">Calcium</keyword>
<keyword evidence="6" id="KW-0326">Glycosidase</keyword>
<evidence type="ECO:0000313" key="10">
    <source>
        <dbReference type="Proteomes" id="UP000317650"/>
    </source>
</evidence>
<dbReference type="Pfam" id="PF01532">
    <property type="entry name" value="Glyco_hydro_47"/>
    <property type="match status" value="3"/>
</dbReference>
<dbReference type="GO" id="GO:0044322">
    <property type="term" value="C:endoplasmic reticulum quality control compartment"/>
    <property type="evidence" value="ECO:0007669"/>
    <property type="project" value="GOC"/>
</dbReference>
<accession>A0A4S8KFB9</accession>
<feature type="compositionally biased region" description="Basic and acidic residues" evidence="7">
    <location>
        <begin position="664"/>
        <end position="691"/>
    </location>
</feature>
<keyword evidence="10" id="KW-1185">Reference proteome</keyword>
<dbReference type="AlphaFoldDB" id="A0A4S8KFB9"/>
<feature type="signal peptide" evidence="8">
    <location>
        <begin position="1"/>
        <end position="26"/>
    </location>
</feature>
<evidence type="ECO:0000256" key="1">
    <source>
        <dbReference type="ARBA" id="ARBA00004240"/>
    </source>
</evidence>
<evidence type="ECO:0000256" key="4">
    <source>
        <dbReference type="ARBA" id="ARBA00023180"/>
    </source>
</evidence>
<gene>
    <name evidence="9" type="ORF">C4D60_Mb04t28210</name>
</gene>
<dbReference type="InterPro" id="IPR044674">
    <property type="entry name" value="EDEM1/2/3"/>
</dbReference>
<comment type="subcellular location">
    <subcellularLocation>
        <location evidence="1">Endoplasmic reticulum</location>
    </subcellularLocation>
</comment>
<organism evidence="9 10">
    <name type="scientific">Musa balbisiana</name>
    <name type="common">Banana</name>
    <dbReference type="NCBI Taxonomy" id="52838"/>
    <lineage>
        <taxon>Eukaryota</taxon>
        <taxon>Viridiplantae</taxon>
        <taxon>Streptophyta</taxon>
        <taxon>Embryophyta</taxon>
        <taxon>Tracheophyta</taxon>
        <taxon>Spermatophyta</taxon>
        <taxon>Magnoliopsida</taxon>
        <taxon>Liliopsida</taxon>
        <taxon>Zingiberales</taxon>
        <taxon>Musaceae</taxon>
        <taxon>Musa</taxon>
    </lineage>
</organism>
<sequence length="691" mass="77424">MRWKSLFLWVLQLMVFSAIFPAGVSADGVTPAEAKELRDEVRDMFYHAFDGYIKHAFPLDELRPLTCKGEDSLGGYALTLIDSLDTLALLGDRERFNAAVDWVSENVRFDIDKTVSVFETTIRILGGLLSAHLIASDYATVYLSLLKFSKGMKIQSYDDQLLHLSVDLAQRLLPAFDTPTVQHSFCHSAIGMKIQSYDDQLLHLSVDLAQRLLPAFDTPTGIPFGSVNLLHGVDENESKAKVDEIRQLVLGSYIVRLITSTAGGGTLTLEFGVLSRLTNNPEDNVVPLQDAGIGTSIDSFYEYLLKASDNFHLYDIHIMIRLTGPYRSTDQLSAYLLFGDEEYLFMFQEAYKAAMRYLHHDPWYVEVNMNSAATVWPLFNSLQAFWPGLQVLAGDVDPAIRTHAAFFSVWKKYGFTPEGFNLATMSVQHGQKSYPLRPELIESTYWLFKATRDPRYLDVGRDIVASLQYGARCPCGYCHIADVESHKQDDHMESFFLAETVKYLWLLFDLSVGPDNIVENGPYKYIFSTEGHFLPATPEISLVNEHCSYFGAFCKDGANNRYGIFETSFNHQKTNDTHSHGFFSSSVDQPKVQDSFSASGFIKGHCQGLTHGQKFGISYSEDEENTYSSDASQPQRHDVVVVTNPSLKPVGSDDGSNNTQELSEDLKVVHLSDNKDDKDGNQGSHPVEDTS</sequence>
<proteinExistence type="inferred from homology"/>
<dbReference type="Gene3D" id="1.50.10.10">
    <property type="match status" value="3"/>
</dbReference>
<dbReference type="GO" id="GO:0005509">
    <property type="term" value="F:calcium ion binding"/>
    <property type="evidence" value="ECO:0007669"/>
    <property type="project" value="InterPro"/>
</dbReference>
<evidence type="ECO:0000256" key="7">
    <source>
        <dbReference type="SAM" id="MobiDB-lite"/>
    </source>
</evidence>
<evidence type="ECO:0000256" key="5">
    <source>
        <dbReference type="PIRSR" id="PIRSR601382-2"/>
    </source>
</evidence>
<evidence type="ECO:0000256" key="2">
    <source>
        <dbReference type="ARBA" id="ARBA00007658"/>
    </source>
</evidence>
<dbReference type="InterPro" id="IPR036026">
    <property type="entry name" value="Seven-hairpin_glycosidases"/>
</dbReference>
<evidence type="ECO:0000256" key="6">
    <source>
        <dbReference type="RuleBase" id="RU361193"/>
    </source>
</evidence>
<keyword evidence="8" id="KW-0732">Signal</keyword>
<protein>
    <recommendedName>
        <fullName evidence="6">alpha-1,2-Mannosidase</fullName>
        <ecNumber evidence="6">3.2.1.-</ecNumber>
    </recommendedName>
</protein>
<keyword evidence="3" id="KW-0256">Endoplasmic reticulum</keyword>
<dbReference type="PANTHER" id="PTHR45679">
    <property type="entry name" value="ER DEGRADATION-ENHANCING ALPHA-MANNOSIDASE-LIKE PROTEIN 2"/>
    <property type="match status" value="1"/>
</dbReference>
<dbReference type="EMBL" id="PYDT01000001">
    <property type="protein sequence ID" value="THU73947.1"/>
    <property type="molecule type" value="Genomic_DNA"/>
</dbReference>
<dbReference type="STRING" id="52838.A0A4S8KFB9"/>
<feature type="region of interest" description="Disordered" evidence="7">
    <location>
        <begin position="645"/>
        <end position="691"/>
    </location>
</feature>
<name>A0A4S8KFB9_MUSBA</name>
<keyword evidence="4" id="KW-0325">Glycoprotein</keyword>